<reference evidence="3" key="2">
    <citation type="submission" date="2015-01" db="EMBL/GenBank/DDBJ databases">
        <title>Evolutionary Origins and Diversification of the Mycorrhizal Mutualists.</title>
        <authorList>
            <consortium name="DOE Joint Genome Institute"/>
            <consortium name="Mycorrhizal Genomics Consortium"/>
            <person name="Kohler A."/>
            <person name="Kuo A."/>
            <person name="Nagy L.G."/>
            <person name="Floudas D."/>
            <person name="Copeland A."/>
            <person name="Barry K.W."/>
            <person name="Cichocki N."/>
            <person name="Veneault-Fourrey C."/>
            <person name="LaButti K."/>
            <person name="Lindquist E.A."/>
            <person name="Lipzen A."/>
            <person name="Lundell T."/>
            <person name="Morin E."/>
            <person name="Murat C."/>
            <person name="Riley R."/>
            <person name="Ohm R."/>
            <person name="Sun H."/>
            <person name="Tunlid A."/>
            <person name="Henrissat B."/>
            <person name="Grigoriev I.V."/>
            <person name="Hibbett D.S."/>
            <person name="Martin F."/>
        </authorList>
    </citation>
    <scope>NUCLEOTIDE SEQUENCE [LARGE SCALE GENOMIC DNA]</scope>
    <source>
        <strain evidence="3">Foug A</strain>
    </source>
</reference>
<dbReference type="EMBL" id="KN822123">
    <property type="protein sequence ID" value="KIM56072.1"/>
    <property type="molecule type" value="Genomic_DNA"/>
</dbReference>
<keyword evidence="3" id="KW-1185">Reference proteome</keyword>
<organism evidence="2 3">
    <name type="scientific">Scleroderma citrinum Foug A</name>
    <dbReference type="NCBI Taxonomy" id="1036808"/>
    <lineage>
        <taxon>Eukaryota</taxon>
        <taxon>Fungi</taxon>
        <taxon>Dikarya</taxon>
        <taxon>Basidiomycota</taxon>
        <taxon>Agaricomycotina</taxon>
        <taxon>Agaricomycetes</taxon>
        <taxon>Agaricomycetidae</taxon>
        <taxon>Boletales</taxon>
        <taxon>Sclerodermatineae</taxon>
        <taxon>Sclerodermataceae</taxon>
        <taxon>Scleroderma</taxon>
    </lineage>
</organism>
<dbReference type="Proteomes" id="UP000053989">
    <property type="component" value="Unassembled WGS sequence"/>
</dbReference>
<dbReference type="AlphaFoldDB" id="A0A0C2ZU78"/>
<proteinExistence type="predicted"/>
<sequence>MTMWMKTRFDHNCKDEDGVDRESEEVSTPRRANTTNILFLGTIDNVDPTPSAIEDNDARQHCPQCQLRPPAPSQQPPRLAMKSASRNEVDQPADPSTMSMMRPQRPATNDDNNGPSTLLGDEVSLSQRTPVLRTISATSMMRPQRPATNDDDDGPSTPTWR</sequence>
<gene>
    <name evidence="2" type="ORF">SCLCIDRAFT_29876</name>
</gene>
<protein>
    <submittedName>
        <fullName evidence="2">Uncharacterized protein</fullName>
    </submittedName>
</protein>
<reference evidence="2 3" key="1">
    <citation type="submission" date="2014-04" db="EMBL/GenBank/DDBJ databases">
        <authorList>
            <consortium name="DOE Joint Genome Institute"/>
            <person name="Kuo A."/>
            <person name="Kohler A."/>
            <person name="Nagy L.G."/>
            <person name="Floudas D."/>
            <person name="Copeland A."/>
            <person name="Barry K.W."/>
            <person name="Cichocki N."/>
            <person name="Veneault-Fourrey C."/>
            <person name="LaButti K."/>
            <person name="Lindquist E.A."/>
            <person name="Lipzen A."/>
            <person name="Lundell T."/>
            <person name="Morin E."/>
            <person name="Murat C."/>
            <person name="Sun H."/>
            <person name="Tunlid A."/>
            <person name="Henrissat B."/>
            <person name="Grigoriev I.V."/>
            <person name="Hibbett D.S."/>
            <person name="Martin F."/>
            <person name="Nordberg H.P."/>
            <person name="Cantor M.N."/>
            <person name="Hua S.X."/>
        </authorList>
    </citation>
    <scope>NUCLEOTIDE SEQUENCE [LARGE SCALE GENOMIC DNA]</scope>
    <source>
        <strain evidence="2 3">Foug A</strain>
    </source>
</reference>
<accession>A0A0C2ZU78</accession>
<feature type="region of interest" description="Disordered" evidence="1">
    <location>
        <begin position="42"/>
        <end position="161"/>
    </location>
</feature>
<feature type="region of interest" description="Disordered" evidence="1">
    <location>
        <begin position="14"/>
        <end position="33"/>
    </location>
</feature>
<feature type="compositionally biased region" description="Polar residues" evidence="1">
    <location>
        <begin position="124"/>
        <end position="141"/>
    </location>
</feature>
<dbReference type="InParanoid" id="A0A0C2ZU78"/>
<name>A0A0C2ZU78_9AGAM</name>
<evidence type="ECO:0000313" key="2">
    <source>
        <dbReference type="EMBL" id="KIM56072.1"/>
    </source>
</evidence>
<feature type="compositionally biased region" description="Polar residues" evidence="1">
    <location>
        <begin position="106"/>
        <end position="116"/>
    </location>
</feature>
<dbReference type="HOGENOM" id="CLU_1644714_0_0_1"/>
<evidence type="ECO:0000256" key="1">
    <source>
        <dbReference type="SAM" id="MobiDB-lite"/>
    </source>
</evidence>
<evidence type="ECO:0000313" key="3">
    <source>
        <dbReference type="Proteomes" id="UP000053989"/>
    </source>
</evidence>